<proteinExistence type="predicted"/>
<feature type="coiled-coil region" evidence="1">
    <location>
        <begin position="273"/>
        <end position="300"/>
    </location>
</feature>
<dbReference type="VEuPathDB" id="TriTrypDB:Lsey_0479_0010"/>
<name>A0A0N1IGH1_LEPSE</name>
<dbReference type="AlphaFoldDB" id="A0A0N1IGH1"/>
<dbReference type="EMBL" id="LJSK01000479">
    <property type="protein sequence ID" value="KPI82940.1"/>
    <property type="molecule type" value="Genomic_DNA"/>
</dbReference>
<keyword evidence="1" id="KW-0175">Coiled coil</keyword>
<evidence type="ECO:0000256" key="1">
    <source>
        <dbReference type="SAM" id="Coils"/>
    </source>
</evidence>
<accession>A0A0N1IGH1</accession>
<dbReference type="OMA" id="SHMQGAY"/>
<gene>
    <name evidence="2" type="ORF">ABL78_8042</name>
</gene>
<evidence type="ECO:0000313" key="2">
    <source>
        <dbReference type="EMBL" id="KPI82940.1"/>
    </source>
</evidence>
<protein>
    <submittedName>
        <fullName evidence="2">Uncharacterized protein</fullName>
    </submittedName>
</protein>
<sequence length="366" mass="40317">MEGYRDRIAALSLELEAATATCTDNLEKLEEFVVLLEDARESERVLRGELMLKEEEVFALRVKVGVSHMQGAYRGGRVGEFSPSDADGAVVERTSAGVQRGGAVEKEVTELKRVRDSFKEVSESHVEGYVQEVEELKNMVDGLSAQLEEKCEEYTGVLEKLEELVGLLEAARAGERAALQSLDDAERELGAQQAQRDVEMGATQHIIDQLRSEVNALKRQLSESVGNMAQEPFLRDCTEALSPRTESLGCESNVRNAVTAAHANTSHTAQGIELSMREQLEQLKREKEALLEELLLKDTSYNDALAALNQHVGQLMEELSVHLRGGEESAMNARALLREIDDLRVAHGRAVALNDGANSDSHHPSE</sequence>
<dbReference type="OrthoDB" id="268041at2759"/>
<dbReference type="Proteomes" id="UP000038009">
    <property type="component" value="Unassembled WGS sequence"/>
</dbReference>
<comment type="caution">
    <text evidence="2">The sequence shown here is derived from an EMBL/GenBank/DDBJ whole genome shotgun (WGS) entry which is preliminary data.</text>
</comment>
<feature type="coiled-coil region" evidence="1">
    <location>
        <begin position="126"/>
        <end position="227"/>
    </location>
</feature>
<organism evidence="2 3">
    <name type="scientific">Leptomonas seymouri</name>
    <dbReference type="NCBI Taxonomy" id="5684"/>
    <lineage>
        <taxon>Eukaryota</taxon>
        <taxon>Discoba</taxon>
        <taxon>Euglenozoa</taxon>
        <taxon>Kinetoplastea</taxon>
        <taxon>Metakinetoplastina</taxon>
        <taxon>Trypanosomatida</taxon>
        <taxon>Trypanosomatidae</taxon>
        <taxon>Leishmaniinae</taxon>
        <taxon>Leptomonas</taxon>
    </lineage>
</organism>
<evidence type="ECO:0000313" key="3">
    <source>
        <dbReference type="Proteomes" id="UP000038009"/>
    </source>
</evidence>
<reference evidence="2 3" key="1">
    <citation type="journal article" date="2015" name="PLoS Pathog.">
        <title>Leptomonas seymouri: Adaptations to the Dixenous Life Cycle Analyzed by Genome Sequencing, Transcriptome Profiling and Co-infection with Leishmania donovani.</title>
        <authorList>
            <person name="Kraeva N."/>
            <person name="Butenko A."/>
            <person name="Hlavacova J."/>
            <person name="Kostygov A."/>
            <person name="Myskova J."/>
            <person name="Grybchuk D."/>
            <person name="Lestinova T."/>
            <person name="Votypka J."/>
            <person name="Volf P."/>
            <person name="Opperdoes F."/>
            <person name="Flegontov P."/>
            <person name="Lukes J."/>
            <person name="Yurchenko V."/>
        </authorList>
    </citation>
    <scope>NUCLEOTIDE SEQUENCE [LARGE SCALE GENOMIC DNA]</scope>
    <source>
        <strain evidence="2 3">ATCC 30220</strain>
    </source>
</reference>
<keyword evidence="3" id="KW-1185">Reference proteome</keyword>